<dbReference type="Pfam" id="PF00593">
    <property type="entry name" value="TonB_dep_Rec_b-barrel"/>
    <property type="match status" value="1"/>
</dbReference>
<dbReference type="PANTHER" id="PTHR32552">
    <property type="entry name" value="FERRICHROME IRON RECEPTOR-RELATED"/>
    <property type="match status" value="1"/>
</dbReference>
<dbReference type="PANTHER" id="PTHR32552:SF81">
    <property type="entry name" value="TONB-DEPENDENT OUTER MEMBRANE RECEPTOR"/>
    <property type="match status" value="1"/>
</dbReference>
<keyword evidence="3 11" id="KW-1134">Transmembrane beta strand</keyword>
<dbReference type="PROSITE" id="PS52016">
    <property type="entry name" value="TONB_DEPENDENT_REC_3"/>
    <property type="match status" value="1"/>
</dbReference>
<protein>
    <submittedName>
        <fullName evidence="15">TonB-dependent receptor</fullName>
    </submittedName>
</protein>
<accession>A0A970B6P4</accession>
<evidence type="ECO:0000256" key="1">
    <source>
        <dbReference type="ARBA" id="ARBA00004571"/>
    </source>
</evidence>
<dbReference type="EMBL" id="JAAVXB010000006">
    <property type="protein sequence ID" value="NKF23033.1"/>
    <property type="molecule type" value="Genomic_DNA"/>
</dbReference>
<keyword evidence="9 11" id="KW-0472">Membrane</keyword>
<gene>
    <name evidence="15" type="ORF">G7Y82_11950</name>
</gene>
<dbReference type="Proteomes" id="UP000653472">
    <property type="component" value="Unassembled WGS sequence"/>
</dbReference>
<sequence length="745" mass="80673">MSGADTPPPVSIERAPPANDQIAEVVVTATKRKKSLRDIPASITEFDGSTLEEQGKQNLTDYLQQAPGVTLTSIAPSFPRISMRGISTDTSGLSPLPSPTGIFIGDVAFSDPYISNVQPDLAAFDLASVDVLKGPQGTLFGGAALAGAIRYVLNDPVYGEWQGRAFTQYDRPKGGSSALSSGVMANLPLYRDSLALRLGYVRRHYPGVIDLTDPTPEKNVDHGSGNQYRAILAWQPIDALEFKLTHLSQTYGAPNASPITDNPDRRENSHQVLPAPIHNKFQLDSLQINWDIIDSVRAVSLSSYTTKNASVMADATSALIGQPPPGYPAALGAFSTFHDDSKAFAQELRLQSNGSGPLDWLIGAYFYDYSVRFDILADTILHQTLIGHDSVLDTLLAGGSLDPNELYNKSSLLYASSKPKAQERALFFDISDTFWDTLELEAGARIYSTQVKGGFYGTGLLALAENRGQDIHYENNEIKENGISPKFTATWHFTHDISVYTQAARGFRFGGLQSVPSTPTNHVPPVYKSDSLWNYEIGLRTAWLRNRLHADLTAFDIEYKNPQLGQTTTGLPFNYTDNVGGARSKGLEASVLWLTPIPGLMLSLDGALTDSRTTKPFTASNGDEVSPGTQMPGAAKSQYSAELNYFVPIGSFDLGARLNYVYIGKGYSDIVHSVTINDYGTLNAGITLGSSAWALQPMLAFNVSNILDKTAVVGGGTDISIVQTSVTSYQLNMPRAYSARLSLSF</sequence>
<evidence type="ECO:0000313" key="15">
    <source>
        <dbReference type="EMBL" id="NKF23033.1"/>
    </source>
</evidence>
<evidence type="ECO:0000259" key="14">
    <source>
        <dbReference type="Pfam" id="PF07715"/>
    </source>
</evidence>
<name>A0A970B6P4_9GAMM</name>
<evidence type="ECO:0000256" key="11">
    <source>
        <dbReference type="PROSITE-ProRule" id="PRU01360"/>
    </source>
</evidence>
<dbReference type="Pfam" id="PF07715">
    <property type="entry name" value="Plug"/>
    <property type="match status" value="1"/>
</dbReference>
<dbReference type="RefSeq" id="WP_168148361.1">
    <property type="nucleotide sequence ID" value="NZ_JAAVXB010000006.1"/>
</dbReference>
<reference evidence="15" key="1">
    <citation type="submission" date="2020-03" db="EMBL/GenBank/DDBJ databases">
        <title>Solimonas marina sp. nov., isolated from deep seawater of the Pacific Ocean.</title>
        <authorList>
            <person name="Liu X."/>
            <person name="Lai Q."/>
            <person name="Sun F."/>
            <person name="Gai Y."/>
            <person name="Li G."/>
            <person name="Shao Z."/>
        </authorList>
    </citation>
    <scope>NUCLEOTIDE SEQUENCE</scope>
    <source>
        <strain evidence="15">C16B3</strain>
    </source>
</reference>
<organism evidence="15 16">
    <name type="scientific">Solimonas marina</name>
    <dbReference type="NCBI Taxonomy" id="2714601"/>
    <lineage>
        <taxon>Bacteria</taxon>
        <taxon>Pseudomonadati</taxon>
        <taxon>Pseudomonadota</taxon>
        <taxon>Gammaproteobacteria</taxon>
        <taxon>Nevskiales</taxon>
        <taxon>Nevskiaceae</taxon>
        <taxon>Solimonas</taxon>
    </lineage>
</organism>
<comment type="similarity">
    <text evidence="11 12">Belongs to the TonB-dependent receptor family.</text>
</comment>
<proteinExistence type="inferred from homology"/>
<keyword evidence="4" id="KW-0410">Iron transport</keyword>
<dbReference type="InterPro" id="IPR012910">
    <property type="entry name" value="Plug_dom"/>
</dbReference>
<evidence type="ECO:0000256" key="2">
    <source>
        <dbReference type="ARBA" id="ARBA00022448"/>
    </source>
</evidence>
<comment type="subcellular location">
    <subcellularLocation>
        <location evidence="1 11">Cell outer membrane</location>
        <topology evidence="1 11">Multi-pass membrane protein</topology>
    </subcellularLocation>
</comment>
<evidence type="ECO:0000313" key="16">
    <source>
        <dbReference type="Proteomes" id="UP000653472"/>
    </source>
</evidence>
<keyword evidence="16" id="KW-1185">Reference proteome</keyword>
<evidence type="ECO:0000256" key="5">
    <source>
        <dbReference type="ARBA" id="ARBA00022692"/>
    </source>
</evidence>
<keyword evidence="10 11" id="KW-0998">Cell outer membrane</keyword>
<feature type="domain" description="TonB-dependent receptor-like beta-barrel" evidence="13">
    <location>
        <begin position="359"/>
        <end position="706"/>
    </location>
</feature>
<evidence type="ECO:0000256" key="4">
    <source>
        <dbReference type="ARBA" id="ARBA00022496"/>
    </source>
</evidence>
<keyword evidence="5 11" id="KW-0812">Transmembrane</keyword>
<keyword evidence="6" id="KW-0408">Iron</keyword>
<evidence type="ECO:0000256" key="9">
    <source>
        <dbReference type="ARBA" id="ARBA00023136"/>
    </source>
</evidence>
<dbReference type="GO" id="GO:0009279">
    <property type="term" value="C:cell outer membrane"/>
    <property type="evidence" value="ECO:0007669"/>
    <property type="project" value="UniProtKB-SubCell"/>
</dbReference>
<dbReference type="InterPro" id="IPR000531">
    <property type="entry name" value="Beta-barrel_TonB"/>
</dbReference>
<evidence type="ECO:0000256" key="7">
    <source>
        <dbReference type="ARBA" id="ARBA00023065"/>
    </source>
</evidence>
<dbReference type="InterPro" id="IPR039426">
    <property type="entry name" value="TonB-dep_rcpt-like"/>
</dbReference>
<feature type="domain" description="TonB-dependent receptor plug" evidence="14">
    <location>
        <begin position="36"/>
        <end position="148"/>
    </location>
</feature>
<evidence type="ECO:0000256" key="10">
    <source>
        <dbReference type="ARBA" id="ARBA00023237"/>
    </source>
</evidence>
<dbReference type="InterPro" id="IPR036942">
    <property type="entry name" value="Beta-barrel_TonB_sf"/>
</dbReference>
<evidence type="ECO:0000259" key="13">
    <source>
        <dbReference type="Pfam" id="PF00593"/>
    </source>
</evidence>
<keyword evidence="15" id="KW-0675">Receptor</keyword>
<evidence type="ECO:0000256" key="3">
    <source>
        <dbReference type="ARBA" id="ARBA00022452"/>
    </source>
</evidence>
<dbReference type="AlphaFoldDB" id="A0A970B6P4"/>
<evidence type="ECO:0000256" key="6">
    <source>
        <dbReference type="ARBA" id="ARBA00023004"/>
    </source>
</evidence>
<dbReference type="Gene3D" id="2.40.170.20">
    <property type="entry name" value="TonB-dependent receptor, beta-barrel domain"/>
    <property type="match status" value="1"/>
</dbReference>
<keyword evidence="8 12" id="KW-0798">TonB box</keyword>
<evidence type="ECO:0000256" key="8">
    <source>
        <dbReference type="ARBA" id="ARBA00023077"/>
    </source>
</evidence>
<dbReference type="SUPFAM" id="SSF56935">
    <property type="entry name" value="Porins"/>
    <property type="match status" value="1"/>
</dbReference>
<keyword evidence="7" id="KW-0406">Ion transport</keyword>
<dbReference type="GO" id="GO:0006826">
    <property type="term" value="P:iron ion transport"/>
    <property type="evidence" value="ECO:0007669"/>
    <property type="project" value="UniProtKB-KW"/>
</dbReference>
<keyword evidence="2 11" id="KW-0813">Transport</keyword>
<evidence type="ECO:0000256" key="12">
    <source>
        <dbReference type="RuleBase" id="RU003357"/>
    </source>
</evidence>
<comment type="caution">
    <text evidence="15">The sequence shown here is derived from an EMBL/GenBank/DDBJ whole genome shotgun (WGS) entry which is preliminary data.</text>
</comment>